<evidence type="ECO:0000313" key="5">
    <source>
        <dbReference type="Proteomes" id="UP001071230"/>
    </source>
</evidence>
<gene>
    <name evidence="3" type="ORF">DEACI_1599</name>
    <name evidence="4" type="ORF">DEACI_3380</name>
</gene>
<dbReference type="PANTHER" id="PTHR11117:SF24">
    <property type="entry name" value="PROTEIN FDRA"/>
    <property type="match status" value="1"/>
</dbReference>
<reference evidence="3" key="2">
    <citation type="submission" date="2020-01" db="EMBL/GenBank/DDBJ databases">
        <authorList>
            <person name="Hornung B."/>
        </authorList>
    </citation>
    <scope>NUCLEOTIDE SEQUENCE</scope>
    <source>
        <strain evidence="3">PacBioINE</strain>
    </source>
</reference>
<dbReference type="GO" id="GO:0005829">
    <property type="term" value="C:cytosol"/>
    <property type="evidence" value="ECO:0007669"/>
    <property type="project" value="TreeGrafter"/>
</dbReference>
<dbReference type="EMBL" id="LR746496">
    <property type="protein sequence ID" value="CAA7600946.1"/>
    <property type="molecule type" value="Genomic_DNA"/>
</dbReference>
<feature type="domain" description="ATP-citrate synthase/succinyl-CoA ligase C-terminal" evidence="1">
    <location>
        <begin position="343"/>
        <end position="502"/>
    </location>
</feature>
<dbReference type="NCBIfam" id="NF004760">
    <property type="entry name" value="PRK06091.1"/>
    <property type="match status" value="1"/>
</dbReference>
<dbReference type="Gene3D" id="3.40.50.720">
    <property type="entry name" value="NAD(P)-binding Rossmann-like Domain"/>
    <property type="match status" value="1"/>
</dbReference>
<dbReference type="Gene3D" id="3.40.50.261">
    <property type="entry name" value="Succinyl-CoA synthetase domains"/>
    <property type="match status" value="2"/>
</dbReference>
<evidence type="ECO:0000259" key="1">
    <source>
        <dbReference type="Pfam" id="PF00549"/>
    </source>
</evidence>
<dbReference type="InterPro" id="IPR016102">
    <property type="entry name" value="Succinyl-CoA_synth-like"/>
</dbReference>
<dbReference type="GO" id="GO:0006099">
    <property type="term" value="P:tricarboxylic acid cycle"/>
    <property type="evidence" value="ECO:0007669"/>
    <property type="project" value="TreeGrafter"/>
</dbReference>
<dbReference type="EMBL" id="CDGJ01000104">
    <property type="protein sequence ID" value="CEJ08898.1"/>
    <property type="molecule type" value="Genomic_DNA"/>
</dbReference>
<dbReference type="AlphaFoldDB" id="A0A8S0XB95"/>
<feature type="domain" description="CoA-binding" evidence="2">
    <location>
        <begin position="191"/>
        <end position="278"/>
    </location>
</feature>
<dbReference type="GO" id="GO:0004776">
    <property type="term" value="F:succinate-CoA ligase (GDP-forming) activity"/>
    <property type="evidence" value="ECO:0007669"/>
    <property type="project" value="TreeGrafter"/>
</dbReference>
<dbReference type="RefSeq" id="WP_240984530.1">
    <property type="nucleotide sequence ID" value="NZ_CDGJ01000104.1"/>
</dbReference>
<evidence type="ECO:0000313" key="3">
    <source>
        <dbReference type="EMBL" id="CAA7600946.1"/>
    </source>
</evidence>
<dbReference type="Pfam" id="PF02629">
    <property type="entry name" value="CoA_binding"/>
    <property type="match status" value="1"/>
</dbReference>
<dbReference type="Proteomes" id="UP000836597">
    <property type="component" value="Chromosome"/>
</dbReference>
<dbReference type="EC" id="6.2.1.5" evidence="3 4"/>
<accession>A0A8S0XB95</accession>
<name>A0A8S0XB95_9FIRM</name>
<protein>
    <submittedName>
        <fullName evidence="4">Protein FdrA</fullName>
        <ecNumber evidence="3 4">6.2.1.5</ecNumber>
    </submittedName>
    <submittedName>
        <fullName evidence="3">Succinate-CoA ligase (ADP-forming)</fullName>
    </submittedName>
</protein>
<dbReference type="SUPFAM" id="SSF52210">
    <property type="entry name" value="Succinyl-CoA synthetase domains"/>
    <property type="match status" value="2"/>
</dbReference>
<proteinExistence type="predicted"/>
<keyword evidence="5" id="KW-1185">Reference proteome</keyword>
<sequence>MKEKIIVQANRYADSVTLMLVSQRVQQLPGIEAALVGMGSPLNLDVLQTLDFQEEISAGANDLIIALRGRDDDAVQNALDQMEALMRVQGTSSSGQAEERPKSLVQALAKQKGNLALISVPGVYAPREARKALEQNLHVMLFSDNVSLADEVELKKLAHSRELLLMGPDCGTAILNGVPLAFANVVRRGVIGIVAASGTGAQEVSVQIDRMGQGVSQAIGTGGRDLHEAVGGIMMLDGIEALRQDPETKVIVVVSKPAAPAVAAKVLRALSESGKPSVLCVIESKGGIRGNAEVTVARNLLETAQKAVQLAGGAAIPQKSADQAEIYGFASALRPEQKYVRGLFSGGTLCDEAMAILSEKLGLIYSYGPLDPAGQLPDPNKSFQNTVLDLGDDFFTVGRPHPMIDLTLRKQRIIEEAKDPEVAVILLDVVLGYGAHPDPAGELVPVLVEARGKAAGGSGGSVVFVAYVCGTAGDPQDYNKQVKALQEAGVRVFASNVEAAEFTAGILEAAQGGGQR</sequence>
<keyword evidence="3" id="KW-0436">Ligase</keyword>
<dbReference type="Proteomes" id="UP001071230">
    <property type="component" value="Unassembled WGS sequence"/>
</dbReference>
<dbReference type="PANTHER" id="PTHR11117">
    <property type="entry name" value="SUCCINYL-COA LIGASE SUBUNIT ALPHA"/>
    <property type="match status" value="1"/>
</dbReference>
<reference evidence="4" key="1">
    <citation type="submission" date="2014-11" db="EMBL/GenBank/DDBJ databases">
        <authorList>
            <person name="Hornung B.V."/>
        </authorList>
    </citation>
    <scope>NUCLEOTIDE SEQUENCE</scope>
    <source>
        <strain evidence="4">INE</strain>
    </source>
</reference>
<evidence type="ECO:0000259" key="2">
    <source>
        <dbReference type="Pfam" id="PF02629"/>
    </source>
</evidence>
<dbReference type="InterPro" id="IPR003781">
    <property type="entry name" value="CoA-bd"/>
</dbReference>
<dbReference type="KEGG" id="aacx:DEACI_1599"/>
<organism evidence="3">
    <name type="scientific">Acididesulfobacillus acetoxydans</name>
    <dbReference type="NCBI Taxonomy" id="1561005"/>
    <lineage>
        <taxon>Bacteria</taxon>
        <taxon>Bacillati</taxon>
        <taxon>Bacillota</taxon>
        <taxon>Clostridia</taxon>
        <taxon>Eubacteriales</taxon>
        <taxon>Peptococcaceae</taxon>
        <taxon>Acididesulfobacillus</taxon>
    </lineage>
</organism>
<dbReference type="GO" id="GO:0004775">
    <property type="term" value="F:succinate-CoA ligase (ADP-forming) activity"/>
    <property type="evidence" value="ECO:0007669"/>
    <property type="project" value="UniProtKB-EC"/>
</dbReference>
<evidence type="ECO:0000313" key="4">
    <source>
        <dbReference type="EMBL" id="CEJ08898.1"/>
    </source>
</evidence>
<dbReference type="GO" id="GO:0009361">
    <property type="term" value="C:succinate-CoA ligase complex (ADP-forming)"/>
    <property type="evidence" value="ECO:0007669"/>
    <property type="project" value="TreeGrafter"/>
</dbReference>
<dbReference type="Pfam" id="PF00549">
    <property type="entry name" value="Ligase_CoA"/>
    <property type="match status" value="1"/>
</dbReference>
<dbReference type="InterPro" id="IPR005811">
    <property type="entry name" value="SUCC_ACL_C"/>
</dbReference>